<proteinExistence type="predicted"/>
<evidence type="ECO:0000256" key="5">
    <source>
        <dbReference type="ARBA" id="ARBA00022989"/>
    </source>
</evidence>
<sequence length="294" mass="33170">MGAIMKKKMTVFDVINIIFMLLVLIVCIYPFYCLLISSFSDPKQAEGWFFIFPTNVSLNSYREIFGNNRILQPIVISLSRAVIGTVITLVCCSMFAYLVTQKELPYRKGIYKFVVVTMYLNAGMIPWVITMVTYGLKNNFFVYVIPTAMSAFYIILIKTYIEGIPAELEESARMDGAGFFTTFFKIILPVSTPILGAVAMFSAVAQWNSWYDNLMLVQDNGLKTLQLMLYQVIQNMNVVMNDPKTAGTAMVMNRPSILSVRSAIAMLTIIPVLAVYPFMQRYFTKGIMMGAVKG</sequence>
<dbReference type="GO" id="GO:0005886">
    <property type="term" value="C:plasma membrane"/>
    <property type="evidence" value="ECO:0007669"/>
    <property type="project" value="UniProtKB-SubCell"/>
</dbReference>
<reference evidence="9 10" key="1">
    <citation type="journal article" date="2019" name="Anaerobe">
        <title>Detection of Robinsoniella peoriensis in multiple bone samples of a trauma patient.</title>
        <authorList>
            <person name="Schrottner P."/>
            <person name="Hartwich K."/>
            <person name="Bunk B."/>
            <person name="Schober I."/>
            <person name="Helbig S."/>
            <person name="Rudolph W.W."/>
            <person name="Gunzer F."/>
        </authorList>
    </citation>
    <scope>NUCLEOTIDE SEQUENCE [LARGE SCALE GENOMIC DNA]</scope>
    <source>
        <strain evidence="9 10">DSM 106044</strain>
    </source>
</reference>
<protein>
    <submittedName>
        <fullName evidence="9">L-arabinose transport system permease protein AraQ</fullName>
    </submittedName>
</protein>
<name>A0A4U8Q5X7_9FIRM</name>
<keyword evidence="3" id="KW-1003">Cell membrane</keyword>
<feature type="transmembrane region" description="Helical" evidence="7">
    <location>
        <begin position="258"/>
        <end position="279"/>
    </location>
</feature>
<dbReference type="SUPFAM" id="SSF161098">
    <property type="entry name" value="MetI-like"/>
    <property type="match status" value="1"/>
</dbReference>
<keyword evidence="6 7" id="KW-0472">Membrane</keyword>
<dbReference type="PANTHER" id="PTHR43744">
    <property type="entry name" value="ABC TRANSPORTER PERMEASE PROTEIN MG189-RELATED-RELATED"/>
    <property type="match status" value="1"/>
</dbReference>
<evidence type="ECO:0000256" key="1">
    <source>
        <dbReference type="ARBA" id="ARBA00004651"/>
    </source>
</evidence>
<comment type="subcellular location">
    <subcellularLocation>
        <location evidence="1">Cell membrane</location>
        <topology evidence="1">Multi-pass membrane protein</topology>
    </subcellularLocation>
</comment>
<evidence type="ECO:0000256" key="4">
    <source>
        <dbReference type="ARBA" id="ARBA00022692"/>
    </source>
</evidence>
<evidence type="ECO:0000256" key="7">
    <source>
        <dbReference type="SAM" id="Phobius"/>
    </source>
</evidence>
<evidence type="ECO:0000256" key="6">
    <source>
        <dbReference type="ARBA" id="ARBA00023136"/>
    </source>
</evidence>
<dbReference type="EMBL" id="QGQD01000067">
    <property type="protein sequence ID" value="TLC99713.1"/>
    <property type="molecule type" value="Genomic_DNA"/>
</dbReference>
<dbReference type="InterPro" id="IPR000515">
    <property type="entry name" value="MetI-like"/>
</dbReference>
<comment type="caution">
    <text evidence="9">The sequence shown here is derived from an EMBL/GenBank/DDBJ whole genome shotgun (WGS) entry which is preliminary data.</text>
</comment>
<feature type="transmembrane region" description="Helical" evidence="7">
    <location>
        <begin position="74"/>
        <end position="98"/>
    </location>
</feature>
<accession>A0A4U8Q5X7</accession>
<keyword evidence="2" id="KW-0813">Transport</keyword>
<dbReference type="PROSITE" id="PS50928">
    <property type="entry name" value="ABC_TM1"/>
    <property type="match status" value="1"/>
</dbReference>
<dbReference type="AlphaFoldDB" id="A0A4U8Q5X7"/>
<dbReference type="InterPro" id="IPR035906">
    <property type="entry name" value="MetI-like_sf"/>
</dbReference>
<dbReference type="Gene3D" id="1.10.3720.10">
    <property type="entry name" value="MetI-like"/>
    <property type="match status" value="1"/>
</dbReference>
<keyword evidence="4 7" id="KW-0812">Transmembrane</keyword>
<evidence type="ECO:0000256" key="3">
    <source>
        <dbReference type="ARBA" id="ARBA00022475"/>
    </source>
</evidence>
<feature type="transmembrane region" description="Helical" evidence="7">
    <location>
        <begin position="182"/>
        <end position="205"/>
    </location>
</feature>
<keyword evidence="10" id="KW-1185">Reference proteome</keyword>
<organism evidence="9 10">
    <name type="scientific">Robinsoniella peoriensis</name>
    <dbReference type="NCBI Taxonomy" id="180332"/>
    <lineage>
        <taxon>Bacteria</taxon>
        <taxon>Bacillati</taxon>
        <taxon>Bacillota</taxon>
        <taxon>Clostridia</taxon>
        <taxon>Lachnospirales</taxon>
        <taxon>Lachnospiraceae</taxon>
        <taxon>Robinsoniella</taxon>
    </lineage>
</organism>
<gene>
    <name evidence="9" type="primary">araQ_51</name>
    <name evidence="9" type="ORF">DSM106044_03505</name>
</gene>
<feature type="transmembrane region" description="Helical" evidence="7">
    <location>
        <begin position="12"/>
        <end position="32"/>
    </location>
</feature>
<dbReference type="GO" id="GO:0055085">
    <property type="term" value="P:transmembrane transport"/>
    <property type="evidence" value="ECO:0007669"/>
    <property type="project" value="InterPro"/>
</dbReference>
<dbReference type="Proteomes" id="UP000306509">
    <property type="component" value="Unassembled WGS sequence"/>
</dbReference>
<evidence type="ECO:0000313" key="10">
    <source>
        <dbReference type="Proteomes" id="UP000306509"/>
    </source>
</evidence>
<dbReference type="STRING" id="180332.GCA_000797495_00573"/>
<feature type="transmembrane region" description="Helical" evidence="7">
    <location>
        <begin position="140"/>
        <end position="161"/>
    </location>
</feature>
<evidence type="ECO:0000259" key="8">
    <source>
        <dbReference type="PROSITE" id="PS50928"/>
    </source>
</evidence>
<feature type="domain" description="ABC transmembrane type-1" evidence="8">
    <location>
        <begin position="74"/>
        <end position="279"/>
    </location>
</feature>
<evidence type="ECO:0000256" key="2">
    <source>
        <dbReference type="ARBA" id="ARBA00022448"/>
    </source>
</evidence>
<dbReference type="CDD" id="cd06261">
    <property type="entry name" value="TM_PBP2"/>
    <property type="match status" value="1"/>
</dbReference>
<dbReference type="PANTHER" id="PTHR43744:SF9">
    <property type="entry name" value="POLYGALACTURONAN_RHAMNOGALACTURONAN TRANSPORT SYSTEM PERMEASE PROTEIN YTCP"/>
    <property type="match status" value="1"/>
</dbReference>
<evidence type="ECO:0000313" key="9">
    <source>
        <dbReference type="EMBL" id="TLC99713.1"/>
    </source>
</evidence>
<keyword evidence="5 7" id="KW-1133">Transmembrane helix</keyword>
<feature type="transmembrane region" description="Helical" evidence="7">
    <location>
        <begin position="110"/>
        <end position="134"/>
    </location>
</feature>